<dbReference type="NCBIfam" id="TIGR03588">
    <property type="entry name" value="PseC"/>
    <property type="match status" value="1"/>
</dbReference>
<dbReference type="Gene3D" id="3.90.1150.10">
    <property type="entry name" value="Aspartate Aminotransferase, domain 1"/>
    <property type="match status" value="1"/>
</dbReference>
<organism evidence="5 6">
    <name type="scientific">Roseateles oligotrophus</name>
    <dbReference type="NCBI Taxonomy" id="1769250"/>
    <lineage>
        <taxon>Bacteria</taxon>
        <taxon>Pseudomonadati</taxon>
        <taxon>Pseudomonadota</taxon>
        <taxon>Betaproteobacteria</taxon>
        <taxon>Burkholderiales</taxon>
        <taxon>Sphaerotilaceae</taxon>
        <taxon>Roseateles</taxon>
    </lineage>
</organism>
<gene>
    <name evidence="5" type="ORF">HNP55_000900</name>
</gene>
<dbReference type="Gene3D" id="3.40.640.10">
    <property type="entry name" value="Type I PLP-dependent aspartate aminotransferase-like (Major domain)"/>
    <property type="match status" value="1"/>
</dbReference>
<dbReference type="GO" id="GO:0030170">
    <property type="term" value="F:pyridoxal phosphate binding"/>
    <property type="evidence" value="ECO:0007669"/>
    <property type="project" value="TreeGrafter"/>
</dbReference>
<dbReference type="Proteomes" id="UP000562027">
    <property type="component" value="Unassembled WGS sequence"/>
</dbReference>
<evidence type="ECO:0000256" key="3">
    <source>
        <dbReference type="PIRSR" id="PIRSR000390-2"/>
    </source>
</evidence>
<dbReference type="EMBL" id="JACHLP010000001">
    <property type="protein sequence ID" value="MBB4842405.1"/>
    <property type="molecule type" value="Genomic_DNA"/>
</dbReference>
<dbReference type="RefSeq" id="WP_184296554.1">
    <property type="nucleotide sequence ID" value="NZ_JACHLP010000001.1"/>
</dbReference>
<evidence type="ECO:0000256" key="4">
    <source>
        <dbReference type="RuleBase" id="RU004508"/>
    </source>
</evidence>
<reference evidence="5 6" key="1">
    <citation type="submission" date="2020-08" db="EMBL/GenBank/DDBJ databases">
        <title>Functional genomics of gut bacteria from endangered species of beetles.</title>
        <authorList>
            <person name="Carlos-Shanley C."/>
        </authorList>
    </citation>
    <scope>NUCLEOTIDE SEQUENCE [LARGE SCALE GENOMIC DNA]</scope>
    <source>
        <strain evidence="5 6">S00239</strain>
    </source>
</reference>
<dbReference type="Pfam" id="PF01041">
    <property type="entry name" value="DegT_DnrJ_EryC1"/>
    <property type="match status" value="1"/>
</dbReference>
<dbReference type="GO" id="GO:0000271">
    <property type="term" value="P:polysaccharide biosynthetic process"/>
    <property type="evidence" value="ECO:0007669"/>
    <property type="project" value="TreeGrafter"/>
</dbReference>
<dbReference type="InterPro" id="IPR020026">
    <property type="entry name" value="PseC"/>
</dbReference>
<name>A0A840L6Y3_9BURK</name>
<comment type="similarity">
    <text evidence="1 4">Belongs to the DegT/DnrJ/EryC1 family.</text>
</comment>
<feature type="modified residue" description="N6-(pyridoxal phosphate)lysine" evidence="3">
    <location>
        <position position="189"/>
    </location>
</feature>
<dbReference type="GO" id="GO:0008483">
    <property type="term" value="F:transaminase activity"/>
    <property type="evidence" value="ECO:0007669"/>
    <property type="project" value="TreeGrafter"/>
</dbReference>
<dbReference type="CDD" id="cd00616">
    <property type="entry name" value="AHBA_syn"/>
    <property type="match status" value="1"/>
</dbReference>
<dbReference type="PANTHER" id="PTHR30244">
    <property type="entry name" value="TRANSAMINASE"/>
    <property type="match status" value="1"/>
</dbReference>
<dbReference type="SUPFAM" id="SSF53383">
    <property type="entry name" value="PLP-dependent transferases"/>
    <property type="match status" value="1"/>
</dbReference>
<protein>
    <submittedName>
        <fullName evidence="5">UDP-4-amino-4, 6-dideoxy-N-acetyl-beta-L-altrosamine transaminase</fullName>
    </submittedName>
</protein>
<dbReference type="InterPro" id="IPR015424">
    <property type="entry name" value="PyrdxlP-dep_Trfase"/>
</dbReference>
<dbReference type="InterPro" id="IPR015422">
    <property type="entry name" value="PyrdxlP-dep_Trfase_small"/>
</dbReference>
<sequence length="386" mass="42345">MSFIPYSCQNISDADIASVVDTLRSDFLTQGPAIAAFECDFATRHQVAHAVAVANATAGLHIACLALGIGPGDRVWTSPNSFLASANCARYCGADVDFVDIDPATRNMSLAGLRAKLEQAAAVDRLPQLLIPVDFAGLPCDLREMRELADRYGFQILADASHATGASYLGRPVGSQYADATVFSFHAVKIVTTAEGGMVTTQNATLAARLRSLRSHGMTREPSAMEGTPDGPWYYEQTELGFNYRLTDLQAALGSAQLKRLDEMHAQRRQLAERYDSLLTGLPVRCPARVPERVSAWHLYAIEIDMERTRVTRLQVFNALRDAGIGVNVHYIPIHTQPYYARLGFKRGDFPAAEHYYANAISLPLFPALTEAQQQRVVDVLRNTLV</sequence>
<dbReference type="InterPro" id="IPR000653">
    <property type="entry name" value="DegT/StrS_aminotransferase"/>
</dbReference>
<accession>A0A840L6Y3</accession>
<dbReference type="PIRSF" id="PIRSF000390">
    <property type="entry name" value="PLP_StrS"/>
    <property type="match status" value="1"/>
</dbReference>
<comment type="caution">
    <text evidence="5">The sequence shown here is derived from an EMBL/GenBank/DDBJ whole genome shotgun (WGS) entry which is preliminary data.</text>
</comment>
<evidence type="ECO:0000256" key="2">
    <source>
        <dbReference type="PIRSR" id="PIRSR000390-1"/>
    </source>
</evidence>
<dbReference type="InterPro" id="IPR015421">
    <property type="entry name" value="PyrdxlP-dep_Trfase_major"/>
</dbReference>
<dbReference type="AlphaFoldDB" id="A0A840L6Y3"/>
<feature type="active site" description="Proton acceptor" evidence="2">
    <location>
        <position position="189"/>
    </location>
</feature>
<proteinExistence type="inferred from homology"/>
<evidence type="ECO:0000313" key="6">
    <source>
        <dbReference type="Proteomes" id="UP000562027"/>
    </source>
</evidence>
<keyword evidence="3 4" id="KW-0663">Pyridoxal phosphate</keyword>
<dbReference type="PANTHER" id="PTHR30244:SF34">
    <property type="entry name" value="DTDP-4-AMINO-4,6-DIDEOXYGALACTOSE TRANSAMINASE"/>
    <property type="match status" value="1"/>
</dbReference>
<keyword evidence="6" id="KW-1185">Reference proteome</keyword>
<evidence type="ECO:0000313" key="5">
    <source>
        <dbReference type="EMBL" id="MBB4842405.1"/>
    </source>
</evidence>
<evidence type="ECO:0000256" key="1">
    <source>
        <dbReference type="ARBA" id="ARBA00037999"/>
    </source>
</evidence>